<evidence type="ECO:0000313" key="9">
    <source>
        <dbReference type="Proteomes" id="UP000530032"/>
    </source>
</evidence>
<keyword evidence="9" id="KW-1185">Reference proteome</keyword>
<sequence>MQQDISIDDGSATPSKTPDFIAPSLRRRMACWLYEGMLLFGVVFIAGYLFSTLSQTRNALDNRHLLQAFMMVVLGIYFVWFWSKGQTLAMKTWHIRVVDAQGRPLTQTRALLRYAASWMWWLPPLAVLYPLGLPPLEVMVLMLGWILIWALLSRFHPKKQFWHDAWAGTQLVHQAPAPKRIR</sequence>
<evidence type="ECO:0000256" key="6">
    <source>
        <dbReference type="SAM" id="Phobius"/>
    </source>
</evidence>
<evidence type="ECO:0000259" key="7">
    <source>
        <dbReference type="Pfam" id="PF06271"/>
    </source>
</evidence>
<dbReference type="InterPro" id="IPR010432">
    <property type="entry name" value="RDD"/>
</dbReference>
<keyword evidence="2" id="KW-1003">Cell membrane</keyword>
<dbReference type="Proteomes" id="UP000530032">
    <property type="component" value="Unassembled WGS sequence"/>
</dbReference>
<keyword evidence="4 6" id="KW-1133">Transmembrane helix</keyword>
<accession>A0A843BB76</accession>
<evidence type="ECO:0000313" key="8">
    <source>
        <dbReference type="EMBL" id="MBI1626420.1"/>
    </source>
</evidence>
<comment type="subcellular location">
    <subcellularLocation>
        <location evidence="1">Cell membrane</location>
        <topology evidence="1">Multi-pass membrane protein</topology>
    </subcellularLocation>
</comment>
<dbReference type="InterPro" id="IPR051791">
    <property type="entry name" value="Pra-immunoreactive"/>
</dbReference>
<evidence type="ECO:0000256" key="4">
    <source>
        <dbReference type="ARBA" id="ARBA00022989"/>
    </source>
</evidence>
<dbReference type="GO" id="GO:0005886">
    <property type="term" value="C:plasma membrane"/>
    <property type="evidence" value="ECO:0007669"/>
    <property type="project" value="UniProtKB-SubCell"/>
</dbReference>
<evidence type="ECO:0000256" key="5">
    <source>
        <dbReference type="ARBA" id="ARBA00023136"/>
    </source>
</evidence>
<feature type="transmembrane region" description="Helical" evidence="6">
    <location>
        <begin position="111"/>
        <end position="129"/>
    </location>
</feature>
<feature type="transmembrane region" description="Helical" evidence="6">
    <location>
        <begin position="65"/>
        <end position="83"/>
    </location>
</feature>
<reference evidence="8" key="1">
    <citation type="submission" date="2020-12" db="EMBL/GenBank/DDBJ databases">
        <title>Comamonas sp. nov., isolated from stream water.</title>
        <authorList>
            <person name="Park K.-H."/>
        </authorList>
    </citation>
    <scope>NUCLEOTIDE SEQUENCE</scope>
    <source>
        <strain evidence="8">EJ-4</strain>
    </source>
</reference>
<feature type="transmembrane region" description="Helical" evidence="6">
    <location>
        <begin position="135"/>
        <end position="152"/>
    </location>
</feature>
<dbReference type="EMBL" id="JABBCQ020000018">
    <property type="protein sequence ID" value="MBI1626420.1"/>
    <property type="molecule type" value="Genomic_DNA"/>
</dbReference>
<dbReference type="RefSeq" id="WP_198461738.1">
    <property type="nucleotide sequence ID" value="NZ_JABBCQ020000018.1"/>
</dbReference>
<feature type="transmembrane region" description="Helical" evidence="6">
    <location>
        <begin position="32"/>
        <end position="53"/>
    </location>
</feature>
<keyword evidence="5 6" id="KW-0472">Membrane</keyword>
<keyword evidence="3 6" id="KW-0812">Transmembrane</keyword>
<dbReference type="PANTHER" id="PTHR36115">
    <property type="entry name" value="PROLINE-RICH ANTIGEN HOMOLOG-RELATED"/>
    <property type="match status" value="1"/>
</dbReference>
<dbReference type="Pfam" id="PF06271">
    <property type="entry name" value="RDD"/>
    <property type="match status" value="1"/>
</dbReference>
<gene>
    <name evidence="8" type="ORF">HF327_018215</name>
</gene>
<proteinExistence type="predicted"/>
<protein>
    <submittedName>
        <fullName evidence="8">RDD family protein</fullName>
    </submittedName>
</protein>
<dbReference type="AlphaFoldDB" id="A0A843BB76"/>
<name>A0A843BB76_9BURK</name>
<evidence type="ECO:0000256" key="2">
    <source>
        <dbReference type="ARBA" id="ARBA00022475"/>
    </source>
</evidence>
<evidence type="ECO:0000256" key="3">
    <source>
        <dbReference type="ARBA" id="ARBA00022692"/>
    </source>
</evidence>
<organism evidence="8 9">
    <name type="scientific">Comamonas suwonensis</name>
    <dbReference type="NCBI Taxonomy" id="2606214"/>
    <lineage>
        <taxon>Bacteria</taxon>
        <taxon>Pseudomonadati</taxon>
        <taxon>Pseudomonadota</taxon>
        <taxon>Betaproteobacteria</taxon>
        <taxon>Burkholderiales</taxon>
        <taxon>Comamonadaceae</taxon>
        <taxon>Comamonas</taxon>
    </lineage>
</organism>
<dbReference type="PANTHER" id="PTHR36115:SF10">
    <property type="entry name" value="RDD DOMAIN-CONTAINING PROTEIN"/>
    <property type="match status" value="1"/>
</dbReference>
<comment type="caution">
    <text evidence="8">The sequence shown here is derived from an EMBL/GenBank/DDBJ whole genome shotgun (WGS) entry which is preliminary data.</text>
</comment>
<feature type="domain" description="RDD" evidence="7">
    <location>
        <begin position="23"/>
        <end position="168"/>
    </location>
</feature>
<evidence type="ECO:0000256" key="1">
    <source>
        <dbReference type="ARBA" id="ARBA00004651"/>
    </source>
</evidence>